<protein>
    <submittedName>
        <fullName evidence="1">Uncharacterized protein</fullName>
    </submittedName>
</protein>
<evidence type="ECO:0000313" key="1">
    <source>
        <dbReference type="EMBL" id="JAI93297.1"/>
    </source>
</evidence>
<sequence>MGNHVQEQRQISSIKNPLMSLVVTVVFTFVLGFFSFFSLLYKCHSVSINQPTVRIVPQS</sequence>
<proteinExistence type="predicted"/>
<dbReference type="AlphaFoldDB" id="A0A0P5P5C5"/>
<accession>A0A0P5P5C5</accession>
<organism evidence="1">
    <name type="scientific">Daphnia magna</name>
    <dbReference type="NCBI Taxonomy" id="35525"/>
    <lineage>
        <taxon>Eukaryota</taxon>
        <taxon>Metazoa</taxon>
        <taxon>Ecdysozoa</taxon>
        <taxon>Arthropoda</taxon>
        <taxon>Crustacea</taxon>
        <taxon>Branchiopoda</taxon>
        <taxon>Diplostraca</taxon>
        <taxon>Cladocera</taxon>
        <taxon>Anomopoda</taxon>
        <taxon>Daphniidae</taxon>
        <taxon>Daphnia</taxon>
    </lineage>
</organism>
<reference evidence="1" key="1">
    <citation type="submission" date="2015-10" db="EMBL/GenBank/DDBJ databases">
        <title>Daphnia magna gene sets from two clonal populations assembled and annotated with EvidentialGene.</title>
        <authorList>
            <person name="Gilbert D."/>
            <person name="Podicheti R."/>
            <person name="Orsini L."/>
            <person name="Colbourne J."/>
            <person name="Pfrender M."/>
        </authorList>
    </citation>
    <scope>NUCLEOTIDE SEQUENCE</scope>
</reference>
<reference evidence="1" key="2">
    <citation type="submission" date="2015-10" db="EMBL/GenBank/DDBJ databases">
        <authorList>
            <person name="Gilbert D.G."/>
        </authorList>
    </citation>
    <scope>NUCLEOTIDE SEQUENCE</scope>
</reference>
<name>A0A0P5P5C5_9CRUS</name>
<dbReference type="EMBL" id="GDIP01230104">
    <property type="protein sequence ID" value="JAI93297.1"/>
    <property type="molecule type" value="Transcribed_RNA"/>
</dbReference>